<dbReference type="AlphaFoldDB" id="A0A8S1FAS8"/>
<accession>A0A8S1FAS8</accession>
<feature type="region of interest" description="Disordered" evidence="1">
    <location>
        <begin position="102"/>
        <end position="132"/>
    </location>
</feature>
<proteinExistence type="predicted"/>
<evidence type="ECO:0000313" key="2">
    <source>
        <dbReference type="EMBL" id="CAB3408235.1"/>
    </source>
</evidence>
<comment type="caution">
    <text evidence="2">The sequence shown here is derived from an EMBL/GenBank/DDBJ whole genome shotgun (WGS) entry which is preliminary data.</text>
</comment>
<evidence type="ECO:0000256" key="1">
    <source>
        <dbReference type="SAM" id="MobiDB-lite"/>
    </source>
</evidence>
<evidence type="ECO:0000313" key="3">
    <source>
        <dbReference type="Proteomes" id="UP000494206"/>
    </source>
</evidence>
<dbReference type="EMBL" id="CADEPM010000007">
    <property type="protein sequence ID" value="CAB3408235.1"/>
    <property type="molecule type" value="Genomic_DNA"/>
</dbReference>
<dbReference type="OrthoDB" id="5875074at2759"/>
<protein>
    <submittedName>
        <fullName evidence="2">Uncharacterized protein</fullName>
    </submittedName>
</protein>
<reference evidence="2 3" key="1">
    <citation type="submission" date="2020-04" db="EMBL/GenBank/DDBJ databases">
        <authorList>
            <person name="Laetsch R D."/>
            <person name="Stevens L."/>
            <person name="Kumar S."/>
            <person name="Blaxter L. M."/>
        </authorList>
    </citation>
    <scope>NUCLEOTIDE SEQUENCE [LARGE SCALE GENOMIC DNA]</scope>
</reference>
<gene>
    <name evidence="2" type="ORF">CBOVIS_LOCUS10037</name>
</gene>
<organism evidence="2 3">
    <name type="scientific">Caenorhabditis bovis</name>
    <dbReference type="NCBI Taxonomy" id="2654633"/>
    <lineage>
        <taxon>Eukaryota</taxon>
        <taxon>Metazoa</taxon>
        <taxon>Ecdysozoa</taxon>
        <taxon>Nematoda</taxon>
        <taxon>Chromadorea</taxon>
        <taxon>Rhabditida</taxon>
        <taxon>Rhabditina</taxon>
        <taxon>Rhabditomorpha</taxon>
        <taxon>Rhabditoidea</taxon>
        <taxon>Rhabditidae</taxon>
        <taxon>Peloderinae</taxon>
        <taxon>Caenorhabditis</taxon>
    </lineage>
</organism>
<keyword evidence="3" id="KW-1185">Reference proteome</keyword>
<name>A0A8S1FAS8_9PELO</name>
<sequence length="197" mass="22624">MSVNAQFVKIYHPQPLHLERYHMSTSSSSFGGNSVRKQILPLKPKMTNNVQVQRLEYKSKKVDVPVTNLELKKDKQRNEKNIVTTLAYRKPAIRNIETSIGDCGHRMRRPGSPSSSGYETDPTENDNQENFDNYSAYSGSFCNFIKNHVHNHGLDMLHSHPVWGPVSDVYSFNNNNNNNSNPTYEHYGNENHRSFLL</sequence>
<dbReference type="Proteomes" id="UP000494206">
    <property type="component" value="Unassembled WGS sequence"/>
</dbReference>